<accession>D7KY03</accession>
<sequence>MELDEVMTMSLFFTKSFVRAESARVKTKKPKLPKLLALEAFHWRPNNEPSTVNSAKPSITYFSHVM</sequence>
<evidence type="ECO:0000313" key="2">
    <source>
        <dbReference type="Proteomes" id="UP000008694"/>
    </source>
</evidence>
<dbReference type="Proteomes" id="UP000008694">
    <property type="component" value="Unassembled WGS sequence"/>
</dbReference>
<dbReference type="EMBL" id="GL348714">
    <property type="protein sequence ID" value="EFH65025.1"/>
    <property type="molecule type" value="Genomic_DNA"/>
</dbReference>
<gene>
    <name evidence="1" type="ORF">ARALYDRAFT_894831</name>
</gene>
<protein>
    <submittedName>
        <fullName evidence="1">Predicted protein</fullName>
    </submittedName>
</protein>
<dbReference type="HOGENOM" id="CLU_2834591_0_0_1"/>
<organism evidence="2">
    <name type="scientific">Arabidopsis lyrata subsp. lyrata</name>
    <name type="common">Lyre-leaved rock-cress</name>
    <dbReference type="NCBI Taxonomy" id="81972"/>
    <lineage>
        <taxon>Eukaryota</taxon>
        <taxon>Viridiplantae</taxon>
        <taxon>Streptophyta</taxon>
        <taxon>Embryophyta</taxon>
        <taxon>Tracheophyta</taxon>
        <taxon>Spermatophyta</taxon>
        <taxon>Magnoliopsida</taxon>
        <taxon>eudicotyledons</taxon>
        <taxon>Gunneridae</taxon>
        <taxon>Pentapetalae</taxon>
        <taxon>rosids</taxon>
        <taxon>malvids</taxon>
        <taxon>Brassicales</taxon>
        <taxon>Brassicaceae</taxon>
        <taxon>Camelineae</taxon>
        <taxon>Arabidopsis</taxon>
    </lineage>
</organism>
<reference evidence="2" key="1">
    <citation type="journal article" date="2011" name="Nat. Genet.">
        <title>The Arabidopsis lyrata genome sequence and the basis of rapid genome size change.</title>
        <authorList>
            <person name="Hu T.T."/>
            <person name="Pattyn P."/>
            <person name="Bakker E.G."/>
            <person name="Cao J."/>
            <person name="Cheng J.-F."/>
            <person name="Clark R.M."/>
            <person name="Fahlgren N."/>
            <person name="Fawcett J.A."/>
            <person name="Grimwood J."/>
            <person name="Gundlach H."/>
            <person name="Haberer G."/>
            <person name="Hollister J.D."/>
            <person name="Ossowski S."/>
            <person name="Ottilar R.P."/>
            <person name="Salamov A.A."/>
            <person name="Schneeberger K."/>
            <person name="Spannagl M."/>
            <person name="Wang X."/>
            <person name="Yang L."/>
            <person name="Nasrallah M.E."/>
            <person name="Bergelson J."/>
            <person name="Carrington J.C."/>
            <person name="Gaut B.S."/>
            <person name="Schmutz J."/>
            <person name="Mayer K.F.X."/>
            <person name="Van de Peer Y."/>
            <person name="Grigoriev I.V."/>
            <person name="Nordborg M."/>
            <person name="Weigel D."/>
            <person name="Guo Y.-L."/>
        </authorList>
    </citation>
    <scope>NUCLEOTIDE SEQUENCE [LARGE SCALE GENOMIC DNA]</scope>
    <source>
        <strain evidence="2">cv. MN47</strain>
    </source>
</reference>
<name>D7KY03_ARALL</name>
<proteinExistence type="predicted"/>
<evidence type="ECO:0000313" key="1">
    <source>
        <dbReference type="EMBL" id="EFH65025.1"/>
    </source>
</evidence>
<dbReference type="AlphaFoldDB" id="D7KY03"/>
<keyword evidence="2" id="KW-1185">Reference proteome</keyword>
<dbReference type="Gramene" id="scaffold_201905.1">
    <property type="protein sequence ID" value="scaffold_201905.1"/>
    <property type="gene ID" value="scaffold_201905.1"/>
</dbReference>